<dbReference type="Pfam" id="PF00583">
    <property type="entry name" value="Acetyltransf_1"/>
    <property type="match status" value="1"/>
</dbReference>
<keyword evidence="3" id="KW-1185">Reference proteome</keyword>
<dbReference type="InterPro" id="IPR000182">
    <property type="entry name" value="GNAT_dom"/>
</dbReference>
<dbReference type="InterPro" id="IPR016181">
    <property type="entry name" value="Acyl_CoA_acyltransferase"/>
</dbReference>
<dbReference type="RefSeq" id="WP_255927745.1">
    <property type="nucleotide sequence ID" value="NZ_JANFQP010000001.1"/>
</dbReference>
<dbReference type="EMBL" id="JBHULG010000001">
    <property type="protein sequence ID" value="MFD2544588.1"/>
    <property type="molecule type" value="Genomic_DNA"/>
</dbReference>
<dbReference type="EC" id="2.3.-.-" evidence="2"/>
<keyword evidence="2" id="KW-0808">Transferase</keyword>
<reference evidence="3" key="1">
    <citation type="journal article" date="2019" name="Int. J. Syst. Evol. Microbiol.">
        <title>The Global Catalogue of Microorganisms (GCM) 10K type strain sequencing project: providing services to taxonomists for standard genome sequencing and annotation.</title>
        <authorList>
            <consortium name="The Broad Institute Genomics Platform"/>
            <consortium name="The Broad Institute Genome Sequencing Center for Infectious Disease"/>
            <person name="Wu L."/>
            <person name="Ma J."/>
        </authorList>
    </citation>
    <scope>NUCLEOTIDE SEQUENCE [LARGE SCALE GENOMIC DNA]</scope>
    <source>
        <strain evidence="3">KCTC 52204</strain>
    </source>
</reference>
<dbReference type="GO" id="GO:0016746">
    <property type="term" value="F:acyltransferase activity"/>
    <property type="evidence" value="ECO:0007669"/>
    <property type="project" value="UniProtKB-KW"/>
</dbReference>
<organism evidence="2 3">
    <name type="scientific">Kaistella montana</name>
    <dbReference type="NCBI Taxonomy" id="1849733"/>
    <lineage>
        <taxon>Bacteria</taxon>
        <taxon>Pseudomonadati</taxon>
        <taxon>Bacteroidota</taxon>
        <taxon>Flavobacteriia</taxon>
        <taxon>Flavobacteriales</taxon>
        <taxon>Weeksellaceae</taxon>
        <taxon>Chryseobacterium group</taxon>
        <taxon>Kaistella</taxon>
    </lineage>
</organism>
<keyword evidence="2" id="KW-0012">Acyltransferase</keyword>
<accession>A0ABW5K827</accession>
<dbReference type="Gene3D" id="3.40.630.30">
    <property type="match status" value="1"/>
</dbReference>
<sequence>MDFKENYSLRKATTADQQDIWKILQQAIERRKQDGSSQWQNGYPNLETVQSDIENNYGYLLEIDGKIAAYAAIIFDIEPAYEEIEGNWLSNEPYVVIHRVAVSNEFAGKGVATHFFEEIEKIAKAQQVFSIKVDTNFDNISMLKILEKLGYTYCGEVYFRGSARKAFEKIICR</sequence>
<dbReference type="CDD" id="cd04301">
    <property type="entry name" value="NAT_SF"/>
    <property type="match status" value="1"/>
</dbReference>
<gene>
    <name evidence="2" type="ORF">ACFSO8_03840</name>
</gene>
<name>A0ABW5K827_9FLAO</name>
<proteinExistence type="predicted"/>
<evidence type="ECO:0000313" key="2">
    <source>
        <dbReference type="EMBL" id="MFD2544588.1"/>
    </source>
</evidence>
<protein>
    <submittedName>
        <fullName evidence="2">GNAT family N-acetyltransferase</fullName>
        <ecNumber evidence="2">2.3.-.-</ecNumber>
    </submittedName>
</protein>
<feature type="domain" description="N-acetyltransferase" evidence="1">
    <location>
        <begin position="7"/>
        <end position="173"/>
    </location>
</feature>
<dbReference type="PROSITE" id="PS51186">
    <property type="entry name" value="GNAT"/>
    <property type="match status" value="1"/>
</dbReference>
<evidence type="ECO:0000259" key="1">
    <source>
        <dbReference type="PROSITE" id="PS51186"/>
    </source>
</evidence>
<comment type="caution">
    <text evidence="2">The sequence shown here is derived from an EMBL/GenBank/DDBJ whole genome shotgun (WGS) entry which is preliminary data.</text>
</comment>
<dbReference type="SUPFAM" id="SSF55729">
    <property type="entry name" value="Acyl-CoA N-acyltransferases (Nat)"/>
    <property type="match status" value="1"/>
</dbReference>
<evidence type="ECO:0000313" key="3">
    <source>
        <dbReference type="Proteomes" id="UP001597394"/>
    </source>
</evidence>
<dbReference type="Proteomes" id="UP001597394">
    <property type="component" value="Unassembled WGS sequence"/>
</dbReference>